<protein>
    <submittedName>
        <fullName evidence="1">Uncharacterized protein</fullName>
    </submittedName>
</protein>
<name>A0ACC1TL68_9AGAR</name>
<accession>A0ACC1TL68</accession>
<dbReference type="Proteomes" id="UP001163835">
    <property type="component" value="Unassembled WGS sequence"/>
</dbReference>
<evidence type="ECO:0000313" key="2">
    <source>
        <dbReference type="Proteomes" id="UP001163835"/>
    </source>
</evidence>
<organism evidence="1 2">
    <name type="scientific">Lentinula aff. lateritia</name>
    <dbReference type="NCBI Taxonomy" id="2804960"/>
    <lineage>
        <taxon>Eukaryota</taxon>
        <taxon>Fungi</taxon>
        <taxon>Dikarya</taxon>
        <taxon>Basidiomycota</taxon>
        <taxon>Agaricomycotina</taxon>
        <taxon>Agaricomycetes</taxon>
        <taxon>Agaricomycetidae</taxon>
        <taxon>Agaricales</taxon>
        <taxon>Marasmiineae</taxon>
        <taxon>Omphalotaceae</taxon>
        <taxon>Lentinula</taxon>
    </lineage>
</organism>
<proteinExistence type="predicted"/>
<gene>
    <name evidence="1" type="ORF">F5876DRAFT_51852</name>
</gene>
<dbReference type="EMBL" id="MU795602">
    <property type="protein sequence ID" value="KAJ3805423.1"/>
    <property type="molecule type" value="Genomic_DNA"/>
</dbReference>
<evidence type="ECO:0000313" key="1">
    <source>
        <dbReference type="EMBL" id="KAJ3805423.1"/>
    </source>
</evidence>
<feature type="non-terminal residue" evidence="1">
    <location>
        <position position="1"/>
    </location>
</feature>
<keyword evidence="2" id="KW-1185">Reference proteome</keyword>
<comment type="caution">
    <text evidence="1">The sequence shown here is derived from an EMBL/GenBank/DDBJ whole genome shotgun (WGS) entry which is preliminary data.</text>
</comment>
<reference evidence="1" key="1">
    <citation type="submission" date="2022-09" db="EMBL/GenBank/DDBJ databases">
        <title>A Global Phylogenomic Analysis of the Shiitake Genus Lentinula.</title>
        <authorList>
            <consortium name="DOE Joint Genome Institute"/>
            <person name="Sierra-Patev S."/>
            <person name="Min B."/>
            <person name="Naranjo-Ortiz M."/>
            <person name="Looney B."/>
            <person name="Konkel Z."/>
            <person name="Slot J.C."/>
            <person name="Sakamoto Y."/>
            <person name="Steenwyk J.L."/>
            <person name="Rokas A."/>
            <person name="Carro J."/>
            <person name="Camarero S."/>
            <person name="Ferreira P."/>
            <person name="Molpeceres G."/>
            <person name="Ruiz-Duenas F.J."/>
            <person name="Serrano A."/>
            <person name="Henrissat B."/>
            <person name="Drula E."/>
            <person name="Hughes K.W."/>
            <person name="Mata J.L."/>
            <person name="Ishikawa N.K."/>
            <person name="Vargas-Isla R."/>
            <person name="Ushijima S."/>
            <person name="Smith C.A."/>
            <person name="Ahrendt S."/>
            <person name="Andreopoulos W."/>
            <person name="He G."/>
            <person name="Labutti K."/>
            <person name="Lipzen A."/>
            <person name="Ng V."/>
            <person name="Riley R."/>
            <person name="Sandor L."/>
            <person name="Barry K."/>
            <person name="Martinez A.T."/>
            <person name="Xiao Y."/>
            <person name="Gibbons J.G."/>
            <person name="Terashima K."/>
            <person name="Grigoriev I.V."/>
            <person name="Hibbett D.S."/>
        </authorList>
    </citation>
    <scope>NUCLEOTIDE SEQUENCE</scope>
    <source>
        <strain evidence="1">TMI1499</strain>
    </source>
</reference>
<sequence>LTDDLNMGEILGTEEGIKALAEFIEKSGAFEKTGQLAPEIREPRLEDAMFEGGNEVGWEEEDGRIVEEASNNED</sequence>